<dbReference type="PROSITE" id="PS00143">
    <property type="entry name" value="INSULINASE"/>
    <property type="match status" value="1"/>
</dbReference>
<evidence type="ECO:0000259" key="4">
    <source>
        <dbReference type="Pfam" id="PF05193"/>
    </source>
</evidence>
<feature type="domain" description="Peptidase M16 C-terminal" evidence="4">
    <location>
        <begin position="166"/>
        <end position="339"/>
    </location>
</feature>
<dbReference type="STRING" id="1838280.A6M21_05290"/>
<dbReference type="PANTHER" id="PTHR11851:SF49">
    <property type="entry name" value="MITOCHONDRIAL-PROCESSING PEPTIDASE SUBUNIT ALPHA"/>
    <property type="match status" value="1"/>
</dbReference>
<dbReference type="InterPro" id="IPR011765">
    <property type="entry name" value="Pept_M16_N"/>
</dbReference>
<comment type="caution">
    <text evidence="5">The sequence shown here is derived from an EMBL/GenBank/DDBJ whole genome shotgun (WGS) entry which is preliminary data.</text>
</comment>
<reference evidence="5 6" key="1">
    <citation type="submission" date="2016-04" db="EMBL/GenBank/DDBJ databases">
        <authorList>
            <person name="Evans L.H."/>
            <person name="Alamgir A."/>
            <person name="Owens N."/>
            <person name="Weber N.D."/>
            <person name="Virtaneva K."/>
            <person name="Barbian K."/>
            <person name="Babar A."/>
            <person name="Rosenke K."/>
        </authorList>
    </citation>
    <scope>NUCLEOTIDE SEQUENCE [LARGE SCALE GENOMIC DNA]</scope>
    <source>
        <strain evidence="5 6">LMa1</strain>
    </source>
</reference>
<dbReference type="Pfam" id="PF05193">
    <property type="entry name" value="Peptidase_M16_C"/>
    <property type="match status" value="1"/>
</dbReference>
<evidence type="ECO:0000313" key="6">
    <source>
        <dbReference type="Proteomes" id="UP000078532"/>
    </source>
</evidence>
<evidence type="ECO:0000256" key="2">
    <source>
        <dbReference type="RuleBase" id="RU004447"/>
    </source>
</evidence>
<comment type="similarity">
    <text evidence="1 2">Belongs to the peptidase M16 family.</text>
</comment>
<dbReference type="AlphaFoldDB" id="A0A1B7LHV9"/>
<dbReference type="OrthoDB" id="9811314at2"/>
<sequence length="425" mass="47636">MYQTVTLDNGVKVLTEDIPYVRSVVIGIWVNVGSRDEDPPVAGISHFIEHMMFKGTEKRTARDIAEELDAVGGQLNAFTTKEYTCYYARVQDKHFDLAVDVLFDMLFHSRFAAHEIDRERNVIMEEIKMYEDTPDELVHDVFATTIWHGHALGRPIIGTAEVVGGLSREAILQYFQNHYVPENMVVAVAGHIEHGRVVEMLQKSFAGLDGRAAARTMVKPQPRPEVTCRTKDTEQVHLCLGAPGLPLDDERIYVFQLVNTILGGGLSSRLFQEIREQRGLVYSVYSYHSSYHDAGLFGIYAGLSKENVGPVTELIFKEIRDIQQNGVTSQELRRAKDQLTGNLWLSLESVSTRMSRLGKSQLYLGKIQTPEEIVARVEKVTAEEIKALARDMLRPELFAMASVGPWDDCHALNTAAGRAGLKTEA</sequence>
<dbReference type="InterPro" id="IPR050361">
    <property type="entry name" value="MPP/UQCRC_Complex"/>
</dbReference>
<keyword evidence="5" id="KW-0378">Hydrolase</keyword>
<dbReference type="InterPro" id="IPR001431">
    <property type="entry name" value="Pept_M16_Zn_BS"/>
</dbReference>
<gene>
    <name evidence="5" type="ORF">A6M21_05290</name>
</gene>
<dbReference type="Proteomes" id="UP000078532">
    <property type="component" value="Unassembled WGS sequence"/>
</dbReference>
<accession>A0A1B7LHV9</accession>
<evidence type="ECO:0000256" key="1">
    <source>
        <dbReference type="ARBA" id="ARBA00007261"/>
    </source>
</evidence>
<dbReference type="Pfam" id="PF00675">
    <property type="entry name" value="Peptidase_M16"/>
    <property type="match status" value="1"/>
</dbReference>
<feature type="domain" description="Peptidase M16 N-terminal" evidence="3">
    <location>
        <begin position="12"/>
        <end position="159"/>
    </location>
</feature>
<dbReference type="RefSeq" id="WP_066666626.1">
    <property type="nucleotide sequence ID" value="NZ_LYVF01000047.1"/>
</dbReference>
<dbReference type="GO" id="GO:0006508">
    <property type="term" value="P:proteolysis"/>
    <property type="evidence" value="ECO:0007669"/>
    <property type="project" value="UniProtKB-KW"/>
</dbReference>
<name>A0A1B7LHV9_9FIRM</name>
<dbReference type="Gene3D" id="3.30.830.10">
    <property type="entry name" value="Metalloenzyme, LuxS/M16 peptidase-like"/>
    <property type="match status" value="2"/>
</dbReference>
<evidence type="ECO:0000259" key="3">
    <source>
        <dbReference type="Pfam" id="PF00675"/>
    </source>
</evidence>
<evidence type="ECO:0000313" key="5">
    <source>
        <dbReference type="EMBL" id="OAT85886.1"/>
    </source>
</evidence>
<dbReference type="InterPro" id="IPR007863">
    <property type="entry name" value="Peptidase_M16_C"/>
</dbReference>
<dbReference type="InterPro" id="IPR011249">
    <property type="entry name" value="Metalloenz_LuxS/M16"/>
</dbReference>
<proteinExistence type="inferred from homology"/>
<dbReference type="GO" id="GO:0004222">
    <property type="term" value="F:metalloendopeptidase activity"/>
    <property type="evidence" value="ECO:0007669"/>
    <property type="project" value="InterPro"/>
</dbReference>
<dbReference type="FunFam" id="3.30.830.10:FF:000008">
    <property type="entry name" value="Mitochondrial-processing peptidase subunit beta"/>
    <property type="match status" value="1"/>
</dbReference>
<organism evidence="5 6">
    <name type="scientific">Desulfotomaculum copahuensis</name>
    <dbReference type="NCBI Taxonomy" id="1838280"/>
    <lineage>
        <taxon>Bacteria</taxon>
        <taxon>Bacillati</taxon>
        <taxon>Bacillota</taxon>
        <taxon>Clostridia</taxon>
        <taxon>Eubacteriales</taxon>
        <taxon>Desulfotomaculaceae</taxon>
        <taxon>Desulfotomaculum</taxon>
    </lineage>
</organism>
<dbReference type="GO" id="GO:0046872">
    <property type="term" value="F:metal ion binding"/>
    <property type="evidence" value="ECO:0007669"/>
    <property type="project" value="InterPro"/>
</dbReference>
<keyword evidence="5" id="KW-0645">Protease</keyword>
<dbReference type="PANTHER" id="PTHR11851">
    <property type="entry name" value="METALLOPROTEASE"/>
    <property type="match status" value="1"/>
</dbReference>
<dbReference type="EMBL" id="LYVF01000047">
    <property type="protein sequence ID" value="OAT85886.1"/>
    <property type="molecule type" value="Genomic_DNA"/>
</dbReference>
<keyword evidence="6" id="KW-1185">Reference proteome</keyword>
<dbReference type="SUPFAM" id="SSF63411">
    <property type="entry name" value="LuxS/MPP-like metallohydrolase"/>
    <property type="match status" value="2"/>
</dbReference>
<protein>
    <submittedName>
        <fullName evidence="5">Zinc protease</fullName>
    </submittedName>
</protein>